<dbReference type="Proteomes" id="UP000004994">
    <property type="component" value="Chromosome 5"/>
</dbReference>
<dbReference type="GO" id="GO:0016877">
    <property type="term" value="F:ligase activity, forming carbon-sulfur bonds"/>
    <property type="evidence" value="ECO:0007669"/>
    <property type="project" value="UniProtKB-ARBA"/>
</dbReference>
<dbReference type="SUPFAM" id="SSF56801">
    <property type="entry name" value="Acetyl-CoA synthetase-like"/>
    <property type="match status" value="1"/>
</dbReference>
<keyword evidence="2" id="KW-1185">Reference proteome</keyword>
<dbReference type="PaxDb" id="4081-Solyc05g041520.1.1"/>
<proteinExistence type="predicted"/>
<dbReference type="PANTHER" id="PTHR43272">
    <property type="entry name" value="LONG-CHAIN-FATTY-ACID--COA LIGASE"/>
    <property type="match status" value="1"/>
</dbReference>
<dbReference type="AlphaFoldDB" id="A0A3Q7GLI6"/>
<dbReference type="InParanoid" id="A0A3Q7GLI6"/>
<reference evidence="1" key="1">
    <citation type="journal article" date="2012" name="Nature">
        <title>The tomato genome sequence provides insights into fleshy fruit evolution.</title>
        <authorList>
            <consortium name="Tomato Genome Consortium"/>
        </authorList>
    </citation>
    <scope>NUCLEOTIDE SEQUENCE [LARGE SCALE GENOMIC DNA]</scope>
    <source>
        <strain evidence="1">cv. Heinz 1706</strain>
    </source>
</reference>
<evidence type="ECO:0000313" key="2">
    <source>
        <dbReference type="Proteomes" id="UP000004994"/>
    </source>
</evidence>
<dbReference type="STRING" id="4081.A0A3Q7GLI6"/>
<evidence type="ECO:0000313" key="1">
    <source>
        <dbReference type="EnsemblPlants" id="Solyc05g041520.1.1.1"/>
    </source>
</evidence>
<protein>
    <recommendedName>
        <fullName evidence="3">AMP-dependent synthetase/ligase domain-containing protein</fullName>
    </recommendedName>
</protein>
<organism evidence="1">
    <name type="scientific">Solanum lycopersicum</name>
    <name type="common">Tomato</name>
    <name type="synonym">Lycopersicon esculentum</name>
    <dbReference type="NCBI Taxonomy" id="4081"/>
    <lineage>
        <taxon>Eukaryota</taxon>
        <taxon>Viridiplantae</taxon>
        <taxon>Streptophyta</taxon>
        <taxon>Embryophyta</taxon>
        <taxon>Tracheophyta</taxon>
        <taxon>Spermatophyta</taxon>
        <taxon>Magnoliopsida</taxon>
        <taxon>eudicotyledons</taxon>
        <taxon>Gunneridae</taxon>
        <taxon>Pentapetalae</taxon>
        <taxon>asterids</taxon>
        <taxon>lamiids</taxon>
        <taxon>Solanales</taxon>
        <taxon>Solanaceae</taxon>
        <taxon>Solanoideae</taxon>
        <taxon>Solaneae</taxon>
        <taxon>Solanum</taxon>
        <taxon>Solanum subgen. Lycopersicon</taxon>
    </lineage>
</organism>
<dbReference type="EnsemblPlants" id="Solyc05g041520.1.1">
    <property type="protein sequence ID" value="Solyc05g041520.1.1.1"/>
    <property type="gene ID" value="Solyc05g041520.1"/>
</dbReference>
<evidence type="ECO:0008006" key="3">
    <source>
        <dbReference type="Google" id="ProtNLM"/>
    </source>
</evidence>
<dbReference type="Gramene" id="Solyc05g041520.1.1">
    <property type="protein sequence ID" value="Solyc05g041520.1.1.1"/>
    <property type="gene ID" value="Solyc05g041520.1"/>
</dbReference>
<dbReference type="PANTHER" id="PTHR43272:SF58">
    <property type="entry name" value="LONG-CHAIN-FATTY-ACID--COA LIGASE"/>
    <property type="match status" value="1"/>
</dbReference>
<sequence length="57" mass="6070">MLSSHVEVFLRVVACAHILQGYGLTKTCVDTFVSLPNQFHILGAAGPALPSMNVCLV</sequence>
<accession>A0A3Q7GLI6</accession>
<reference evidence="1" key="2">
    <citation type="submission" date="2019-01" db="UniProtKB">
        <authorList>
            <consortium name="EnsemblPlants"/>
        </authorList>
    </citation>
    <scope>IDENTIFICATION</scope>
    <source>
        <strain evidence="1">cv. Heinz 1706</strain>
    </source>
</reference>
<name>A0A3Q7GLI6_SOLLC</name>